<proteinExistence type="predicted"/>
<evidence type="ECO:0008006" key="3">
    <source>
        <dbReference type="Google" id="ProtNLM"/>
    </source>
</evidence>
<keyword evidence="2" id="KW-1185">Reference proteome</keyword>
<protein>
    <recommendedName>
        <fullName evidence="3">Apea-like HEPN domain-containing protein</fullName>
    </recommendedName>
</protein>
<dbReference type="RefSeq" id="WP_190537412.1">
    <property type="nucleotide sequence ID" value="NZ_JACJSV010000011.1"/>
</dbReference>
<reference evidence="1 2" key="1">
    <citation type="journal article" date="2020" name="ISME J.">
        <title>Comparative genomics reveals insights into cyanobacterial evolution and habitat adaptation.</title>
        <authorList>
            <person name="Chen M.Y."/>
            <person name="Teng W.K."/>
            <person name="Zhao L."/>
            <person name="Hu C.X."/>
            <person name="Zhou Y.K."/>
            <person name="Han B.P."/>
            <person name="Song L.R."/>
            <person name="Shu W.S."/>
        </authorList>
    </citation>
    <scope>NUCLEOTIDE SEQUENCE [LARGE SCALE GENOMIC DNA]</scope>
    <source>
        <strain evidence="1 2">FACHB-1342</strain>
    </source>
</reference>
<organism evidence="1 2">
    <name type="scientific">Microcystis viridis FACHB-1342</name>
    <dbReference type="NCBI Taxonomy" id="2692900"/>
    <lineage>
        <taxon>Bacteria</taxon>
        <taxon>Bacillati</taxon>
        <taxon>Cyanobacteriota</taxon>
        <taxon>Cyanophyceae</taxon>
        <taxon>Oscillatoriophycideae</taxon>
        <taxon>Chroococcales</taxon>
        <taxon>Microcystaceae</taxon>
        <taxon>Microcystis</taxon>
    </lineage>
</organism>
<evidence type="ECO:0000313" key="2">
    <source>
        <dbReference type="Proteomes" id="UP000648873"/>
    </source>
</evidence>
<accession>A0ABR8G9C7</accession>
<name>A0ABR8G9C7_MICVR</name>
<gene>
    <name evidence="1" type="ORF">H6G40_06000</name>
</gene>
<dbReference type="EMBL" id="JACJSV010000011">
    <property type="protein sequence ID" value="MBD2599812.1"/>
    <property type="molecule type" value="Genomic_DNA"/>
</dbReference>
<dbReference type="Proteomes" id="UP000648873">
    <property type="component" value="Unassembled WGS sequence"/>
</dbReference>
<comment type="caution">
    <text evidence="1">The sequence shown here is derived from an EMBL/GenBank/DDBJ whole genome shotgun (WGS) entry which is preliminary data.</text>
</comment>
<sequence length="701" mass="82775">MDHNCDACDSKIEDIPEFIRQNLIVVTYNIWTDSCKAIKELKDNDYNKHLILIITDLEEEILENREKFSKNQFARNYFTTQIKQYLEDPKKSAGEPSAKSLWAKPISTQLKFILEALNSASDSKKFELKDILYFVEIIQREIISVESLEGLLNLLITEILKEEMNREELKFIVNTIIIMFIERGYHVKTLENLLPKQLSLFQDHWNLISKSKYRLYLYRALIYESPKYNEEVYSEDEDYKIALKQYYDSLGLKDRIFLMKKIYVEPPKKYKVIFKISNFALANSQSLNIGNVYFYIPRIHGKITKSIFRDDTYIDESSDLVQFEKRIQEFEVMSESIYYVAVDIEGNDFYSMKDQAIRTVERAVSVFFRKDTLMKKTNNNEIQIMLNNYIICDDLGEGAFFEHSYISNEEFDIPNNIYTDRIGPWLSSKNSLNKSVETWLTAIELYRKSVESVQSSDALLYSWYSLEHFINKSEKITVRLPKEKEFDKSVFGEWYNADNISVLQLLLAIVTIKSKFFDLLITFADNLARKGFPWDRYSVSDEILNIFFISKKDNGSIGINASNFLENFQLIFDDFEQKNSQFDKYISEIRGHFIDHTTCLNKIKQAIIDVKNDVYNIYRIRNMLVHSSNTKSKLLEDYSKRNKEYSLRLILEIRKHLFATESDTEIQPINTYFTRMIIDANVAFEAVVNNDMDKFRKWIIQ</sequence>
<evidence type="ECO:0000313" key="1">
    <source>
        <dbReference type="EMBL" id="MBD2599812.1"/>
    </source>
</evidence>